<comment type="caution">
    <text evidence="1">The sequence shown here is derived from an EMBL/GenBank/DDBJ whole genome shotgun (WGS) entry which is preliminary data.</text>
</comment>
<keyword evidence="2" id="KW-1185">Reference proteome</keyword>
<proteinExistence type="predicted"/>
<accession>A0A2T2YHE7</accession>
<name>A0A2T2YHE7_9BACT</name>
<evidence type="ECO:0000313" key="1">
    <source>
        <dbReference type="EMBL" id="PSR54935.1"/>
    </source>
</evidence>
<gene>
    <name evidence="1" type="ORF">AHMF7605_16205</name>
</gene>
<evidence type="ECO:0000313" key="2">
    <source>
        <dbReference type="Proteomes" id="UP000240357"/>
    </source>
</evidence>
<dbReference type="AlphaFoldDB" id="A0A2T2YHE7"/>
<protein>
    <submittedName>
        <fullName evidence="1">Uncharacterized protein</fullName>
    </submittedName>
</protein>
<dbReference type="EMBL" id="PYFT01000001">
    <property type="protein sequence ID" value="PSR54935.1"/>
    <property type="molecule type" value="Genomic_DNA"/>
</dbReference>
<reference evidence="1 2" key="1">
    <citation type="submission" date="2018-03" db="EMBL/GenBank/DDBJ databases">
        <title>Adhaeribacter sp. HMF7605 Genome sequencing and assembly.</title>
        <authorList>
            <person name="Kang H."/>
            <person name="Kang J."/>
            <person name="Cha I."/>
            <person name="Kim H."/>
            <person name="Joh K."/>
        </authorList>
    </citation>
    <scope>NUCLEOTIDE SEQUENCE [LARGE SCALE GENOMIC DNA]</scope>
    <source>
        <strain evidence="1 2">HMF7605</strain>
    </source>
</reference>
<dbReference type="Proteomes" id="UP000240357">
    <property type="component" value="Unassembled WGS sequence"/>
</dbReference>
<sequence>MFAISLMLWFEVNPVGFQDLPGLAVALLPLIAKTYMQGDFNTTLEQFRCIYYPFESNWMGNTLKTR</sequence>
<organism evidence="1 2">
    <name type="scientific">Adhaeribacter arboris</name>
    <dbReference type="NCBI Taxonomy" id="2072846"/>
    <lineage>
        <taxon>Bacteria</taxon>
        <taxon>Pseudomonadati</taxon>
        <taxon>Bacteroidota</taxon>
        <taxon>Cytophagia</taxon>
        <taxon>Cytophagales</taxon>
        <taxon>Hymenobacteraceae</taxon>
        <taxon>Adhaeribacter</taxon>
    </lineage>
</organism>